<sequence length="72" mass="8440">MLKVYIKRYITDVIILTGLYTFLKELWDSLEWIFDGGIQVSISDSIIATILTLLLWIEIRKWISIRADGYSD</sequence>
<protein>
    <submittedName>
        <fullName evidence="1">Uncharacterized protein</fullName>
    </submittedName>
</protein>
<dbReference type="Proteomes" id="UP000789738">
    <property type="component" value="Unassembled WGS sequence"/>
</dbReference>
<evidence type="ECO:0000313" key="1">
    <source>
        <dbReference type="EMBL" id="CAG9703755.1"/>
    </source>
</evidence>
<accession>A0AA86JCU5</accession>
<reference evidence="1" key="1">
    <citation type="submission" date="2021-10" db="EMBL/GenBank/DDBJ databases">
        <authorList>
            <person name="Mesa V."/>
        </authorList>
    </citation>
    <scope>NUCLEOTIDE SEQUENCE</scope>
    <source>
        <strain evidence="1">CC3_PB</strain>
    </source>
</reference>
<name>A0AA86JCU5_9CLOT</name>
<evidence type="ECO:0000313" key="2">
    <source>
        <dbReference type="Proteomes" id="UP000789738"/>
    </source>
</evidence>
<organism evidence="1 2">
    <name type="scientific">Clostridium neonatale</name>
    <dbReference type="NCBI Taxonomy" id="137838"/>
    <lineage>
        <taxon>Bacteria</taxon>
        <taxon>Bacillati</taxon>
        <taxon>Bacillota</taxon>
        <taxon>Clostridia</taxon>
        <taxon>Eubacteriales</taxon>
        <taxon>Clostridiaceae</taxon>
        <taxon>Clostridium</taxon>
    </lineage>
</organism>
<dbReference type="AlphaFoldDB" id="A0AA86JCU5"/>
<dbReference type="RefSeq" id="WP_317076627.1">
    <property type="nucleotide sequence ID" value="NZ_CAKJVE010000004.1"/>
</dbReference>
<proteinExistence type="predicted"/>
<gene>
    <name evidence="1" type="ORF">CNEO_40797</name>
</gene>
<comment type="caution">
    <text evidence="1">The sequence shown here is derived from an EMBL/GenBank/DDBJ whole genome shotgun (WGS) entry which is preliminary data.</text>
</comment>
<dbReference type="EMBL" id="CAKJVE010000004">
    <property type="protein sequence ID" value="CAG9703755.1"/>
    <property type="molecule type" value="Genomic_DNA"/>
</dbReference>